<organism evidence="1 2">
    <name type="scientific">Acidovorax delafieldii 2AN</name>
    <dbReference type="NCBI Taxonomy" id="573060"/>
    <lineage>
        <taxon>Bacteria</taxon>
        <taxon>Pseudomonadati</taxon>
        <taxon>Pseudomonadota</taxon>
        <taxon>Betaproteobacteria</taxon>
        <taxon>Burkholderiales</taxon>
        <taxon>Comamonadaceae</taxon>
        <taxon>Acidovorax</taxon>
    </lineage>
</organism>
<sequence length="66" mass="6826">MREAKTEGKIKGRGTSLCGKPVCTWGWRGTRQGAAACRQSAQFRIGIGEGACFARPATLGLDGGAA</sequence>
<proteinExistence type="predicted"/>
<reference evidence="1 2" key="1">
    <citation type="submission" date="2009-05" db="EMBL/GenBank/DDBJ databases">
        <title>The draft genome of Acidovorax delafieldii 2AN.</title>
        <authorList>
            <consortium name="US DOE Joint Genome Institute (JGI-PGF)"/>
            <person name="Lucas S."/>
            <person name="Copeland A."/>
            <person name="Lapidus A."/>
            <person name="Glavina del Rio T."/>
            <person name="Tice H."/>
            <person name="Bruce D."/>
            <person name="Goodwin L."/>
            <person name="Pitluck S."/>
            <person name="Larimer F."/>
            <person name="Land M.L."/>
            <person name="Hauser L."/>
            <person name="Shelobolina E.S."/>
            <person name="Picardal F."/>
            <person name="Roden E."/>
            <person name="Emerson D."/>
        </authorList>
    </citation>
    <scope>NUCLEOTIDE SEQUENCE [LARGE SCALE GENOMIC DNA]</scope>
    <source>
        <strain evidence="1 2">2AN</strain>
    </source>
</reference>
<dbReference type="EMBL" id="ACQT01000139">
    <property type="protein sequence ID" value="EER59306.1"/>
    <property type="molecule type" value="Genomic_DNA"/>
</dbReference>
<dbReference type="Proteomes" id="UP000003856">
    <property type="component" value="Unassembled WGS sequence"/>
</dbReference>
<dbReference type="PATRIC" id="fig|573060.9.peg.1918"/>
<accession>C5T881</accession>
<dbReference type="AlphaFoldDB" id="C5T881"/>
<evidence type="ECO:0000313" key="1">
    <source>
        <dbReference type="EMBL" id="EER59306.1"/>
    </source>
</evidence>
<gene>
    <name evidence="1" type="ORF">AcdelDRAFT_3111</name>
</gene>
<keyword evidence="2" id="KW-1185">Reference proteome</keyword>
<evidence type="ECO:0000313" key="2">
    <source>
        <dbReference type="Proteomes" id="UP000003856"/>
    </source>
</evidence>
<name>C5T881_ACIDE</name>
<protein>
    <submittedName>
        <fullName evidence="1">Uncharacterized protein</fullName>
    </submittedName>
</protein>
<comment type="caution">
    <text evidence="1">The sequence shown here is derived from an EMBL/GenBank/DDBJ whole genome shotgun (WGS) entry which is preliminary data.</text>
</comment>